<dbReference type="NCBIfam" id="TIGR01726">
    <property type="entry name" value="HEQRo_perm_3TM"/>
    <property type="match status" value="1"/>
</dbReference>
<dbReference type="InterPro" id="IPR010065">
    <property type="entry name" value="AA_ABC_transptr_permease_3TM"/>
</dbReference>
<organism evidence="10 11">
    <name type="scientific">Glutamicibacter creatinolyticus</name>
    <dbReference type="NCBI Taxonomy" id="162496"/>
    <lineage>
        <taxon>Bacteria</taxon>
        <taxon>Bacillati</taxon>
        <taxon>Actinomycetota</taxon>
        <taxon>Actinomycetes</taxon>
        <taxon>Micrococcales</taxon>
        <taxon>Micrococcaceae</taxon>
        <taxon>Glutamicibacter</taxon>
    </lineage>
</organism>
<reference evidence="10 11" key="1">
    <citation type="submission" date="2018-12" db="EMBL/GenBank/DDBJ databases">
        <title>Complete Genome Sequence of Glutamicibacter creatinolyticus strain LGCM259,isolated from an abscess of a 12-year-old mare in Italy.</title>
        <authorList>
            <person name="Santos R.G."/>
            <person name="Silva A.L."/>
            <person name="Seyffert N."/>
            <person name="Castro T.L.P."/>
            <person name="Attili A.R."/>
            <person name="Rifici C."/>
            <person name="Mazzullo G."/>
            <person name="Brenig B."/>
            <person name="Venanzi F."/>
            <person name="Azevedo V."/>
        </authorList>
    </citation>
    <scope>NUCLEOTIDE SEQUENCE [LARGE SCALE GENOMIC DNA]</scope>
    <source>
        <strain evidence="10 11">LGCM 259</strain>
    </source>
</reference>
<dbReference type="GO" id="GO:0022857">
    <property type="term" value="F:transmembrane transporter activity"/>
    <property type="evidence" value="ECO:0007669"/>
    <property type="project" value="InterPro"/>
</dbReference>
<dbReference type="SUPFAM" id="SSF161098">
    <property type="entry name" value="MetI-like"/>
    <property type="match status" value="1"/>
</dbReference>
<feature type="domain" description="ABC transmembrane type-1" evidence="9">
    <location>
        <begin position="58"/>
        <end position="252"/>
    </location>
</feature>
<keyword evidence="7 8" id="KW-0472">Membrane</keyword>
<evidence type="ECO:0000256" key="4">
    <source>
        <dbReference type="ARBA" id="ARBA00022692"/>
    </source>
</evidence>
<dbReference type="InterPro" id="IPR035906">
    <property type="entry name" value="MetI-like_sf"/>
</dbReference>
<evidence type="ECO:0000256" key="2">
    <source>
        <dbReference type="ARBA" id="ARBA00022448"/>
    </source>
</evidence>
<evidence type="ECO:0000256" key="5">
    <source>
        <dbReference type="ARBA" id="ARBA00022970"/>
    </source>
</evidence>
<name>A0A5B7WVD3_9MICC</name>
<gene>
    <name evidence="10" type="ORF">GcLGCM259_2159</name>
</gene>
<dbReference type="Pfam" id="PF00528">
    <property type="entry name" value="BPD_transp_1"/>
    <property type="match status" value="1"/>
</dbReference>
<feature type="transmembrane region" description="Helical" evidence="8">
    <location>
        <begin position="129"/>
        <end position="148"/>
    </location>
</feature>
<dbReference type="PANTHER" id="PTHR30614">
    <property type="entry name" value="MEMBRANE COMPONENT OF AMINO ACID ABC TRANSPORTER"/>
    <property type="match status" value="1"/>
</dbReference>
<keyword evidence="3" id="KW-1003">Cell membrane</keyword>
<sequence length="264" mass="28733">MAMTTSQRARISKIIQIAVFVVVLAVLILAADWPQIRSSFFAFEKIGSMFPDLILVGLKNTIFYTIISFAFGLVLGLLLALMKMASFAPYRWFATGFIEFFRGVPAILVLLAFGFGVPVAFPESNWPQPVNIMVALGLVSAAYIAETLRAGLQAVPKGQTEAARSLGMPAWRAMVTIVIPQAFRIVLPPLTNEVILLTKDSSLAFILGMSLTQYEITKFGREGITALGAGITPLIVAGAFYLVITIPLSLIARRFEGSSARQKR</sequence>
<feature type="transmembrane region" description="Helical" evidence="8">
    <location>
        <begin position="93"/>
        <end position="117"/>
    </location>
</feature>
<evidence type="ECO:0000259" key="9">
    <source>
        <dbReference type="PROSITE" id="PS50928"/>
    </source>
</evidence>
<comment type="similarity">
    <text evidence="8">Belongs to the binding-protein-dependent transport system permease family.</text>
</comment>
<dbReference type="Proteomes" id="UP000307000">
    <property type="component" value="Chromosome"/>
</dbReference>
<accession>A0A5B7WVD3</accession>
<evidence type="ECO:0000256" key="3">
    <source>
        <dbReference type="ARBA" id="ARBA00022475"/>
    </source>
</evidence>
<dbReference type="Gene3D" id="1.10.3720.10">
    <property type="entry name" value="MetI-like"/>
    <property type="match status" value="1"/>
</dbReference>
<dbReference type="AlphaFoldDB" id="A0A5B7WVD3"/>
<evidence type="ECO:0000256" key="8">
    <source>
        <dbReference type="RuleBase" id="RU363032"/>
    </source>
</evidence>
<dbReference type="PANTHER" id="PTHR30614:SF0">
    <property type="entry name" value="L-CYSTINE TRANSPORT SYSTEM PERMEASE PROTEIN TCYL"/>
    <property type="match status" value="1"/>
</dbReference>
<keyword evidence="5" id="KW-0029">Amino-acid transport</keyword>
<dbReference type="GO" id="GO:0043190">
    <property type="term" value="C:ATP-binding cassette (ABC) transporter complex"/>
    <property type="evidence" value="ECO:0007669"/>
    <property type="project" value="InterPro"/>
</dbReference>
<dbReference type="EMBL" id="CP034412">
    <property type="protein sequence ID" value="QCY47869.1"/>
    <property type="molecule type" value="Genomic_DNA"/>
</dbReference>
<feature type="transmembrane region" description="Helical" evidence="8">
    <location>
        <begin position="169"/>
        <end position="187"/>
    </location>
</feature>
<proteinExistence type="inferred from homology"/>
<evidence type="ECO:0000313" key="10">
    <source>
        <dbReference type="EMBL" id="QCY47869.1"/>
    </source>
</evidence>
<evidence type="ECO:0000256" key="1">
    <source>
        <dbReference type="ARBA" id="ARBA00004651"/>
    </source>
</evidence>
<evidence type="ECO:0000313" key="11">
    <source>
        <dbReference type="Proteomes" id="UP000307000"/>
    </source>
</evidence>
<dbReference type="RefSeq" id="WP_054821028.1">
    <property type="nucleotide sequence ID" value="NZ_BAAAGL010000011.1"/>
</dbReference>
<dbReference type="PROSITE" id="PS50928">
    <property type="entry name" value="ABC_TM1"/>
    <property type="match status" value="1"/>
</dbReference>
<keyword evidence="6 8" id="KW-1133">Transmembrane helix</keyword>
<keyword evidence="11" id="KW-1185">Reference proteome</keyword>
<comment type="subcellular location">
    <subcellularLocation>
        <location evidence="1 8">Cell membrane</location>
        <topology evidence="1 8">Multi-pass membrane protein</topology>
    </subcellularLocation>
</comment>
<protein>
    <submittedName>
        <fullName evidence="10">Amino acid ABC transporter permease</fullName>
    </submittedName>
</protein>
<evidence type="ECO:0000256" key="6">
    <source>
        <dbReference type="ARBA" id="ARBA00022989"/>
    </source>
</evidence>
<dbReference type="CDD" id="cd06261">
    <property type="entry name" value="TM_PBP2"/>
    <property type="match status" value="1"/>
</dbReference>
<dbReference type="GO" id="GO:0006865">
    <property type="term" value="P:amino acid transport"/>
    <property type="evidence" value="ECO:0007669"/>
    <property type="project" value="UniProtKB-KW"/>
</dbReference>
<feature type="transmembrane region" description="Helical" evidence="8">
    <location>
        <begin position="62"/>
        <end position="81"/>
    </location>
</feature>
<dbReference type="InterPro" id="IPR000515">
    <property type="entry name" value="MetI-like"/>
</dbReference>
<feature type="transmembrane region" description="Helical" evidence="8">
    <location>
        <begin position="231"/>
        <end position="252"/>
    </location>
</feature>
<evidence type="ECO:0000256" key="7">
    <source>
        <dbReference type="ARBA" id="ARBA00023136"/>
    </source>
</evidence>
<dbReference type="InterPro" id="IPR043429">
    <property type="entry name" value="ArtM/GltK/GlnP/TcyL/YhdX-like"/>
</dbReference>
<keyword evidence="4 8" id="KW-0812">Transmembrane</keyword>
<keyword evidence="2 8" id="KW-0813">Transport</keyword>
<dbReference type="KEGG" id="gcr:GcLGCM259_2159"/>